<dbReference type="Proteomes" id="UP000562682">
    <property type="component" value="Unassembled WGS sequence"/>
</dbReference>
<proteinExistence type="predicted"/>
<protein>
    <submittedName>
        <fullName evidence="1">Uncharacterized protein</fullName>
    </submittedName>
</protein>
<organism evidence="1 2">
    <name type="scientific">Fusarium denticulatum</name>
    <dbReference type="NCBI Taxonomy" id="48507"/>
    <lineage>
        <taxon>Eukaryota</taxon>
        <taxon>Fungi</taxon>
        <taxon>Dikarya</taxon>
        <taxon>Ascomycota</taxon>
        <taxon>Pezizomycotina</taxon>
        <taxon>Sordariomycetes</taxon>
        <taxon>Hypocreomycetidae</taxon>
        <taxon>Hypocreales</taxon>
        <taxon>Nectriaceae</taxon>
        <taxon>Fusarium</taxon>
        <taxon>Fusarium fujikuroi species complex</taxon>
    </lineage>
</organism>
<dbReference type="EMBL" id="JAAOAK010000113">
    <property type="protein sequence ID" value="KAF5688845.1"/>
    <property type="molecule type" value="Genomic_DNA"/>
</dbReference>
<dbReference type="AlphaFoldDB" id="A0A8H5UJA9"/>
<sequence length="99" mass="11049">MCQLSSTATICESCRHLIDYTSNKSFCPLVMNPVTSSLNMNPIDEIEEGVCFEEPEDVSRYVPSHFCKRCEPEGIAMANSEATLKASSHPTSDERYQLP</sequence>
<evidence type="ECO:0000313" key="2">
    <source>
        <dbReference type="Proteomes" id="UP000562682"/>
    </source>
</evidence>
<name>A0A8H5UJA9_9HYPO</name>
<evidence type="ECO:0000313" key="1">
    <source>
        <dbReference type="EMBL" id="KAF5688845.1"/>
    </source>
</evidence>
<keyword evidence="2" id="KW-1185">Reference proteome</keyword>
<accession>A0A8H5UJA9</accession>
<comment type="caution">
    <text evidence="1">The sequence shown here is derived from an EMBL/GenBank/DDBJ whole genome shotgun (WGS) entry which is preliminary data.</text>
</comment>
<reference evidence="1 2" key="1">
    <citation type="submission" date="2020-05" db="EMBL/GenBank/DDBJ databases">
        <title>Identification and distribution of gene clusters putatively required for synthesis of sphingolipid metabolism inhibitors in phylogenetically diverse species of the filamentous fungus Fusarium.</title>
        <authorList>
            <person name="Kim H.-S."/>
            <person name="Busman M."/>
            <person name="Brown D.W."/>
            <person name="Divon H."/>
            <person name="Uhlig S."/>
            <person name="Proctor R.H."/>
        </authorList>
    </citation>
    <scope>NUCLEOTIDE SEQUENCE [LARGE SCALE GENOMIC DNA]</scope>
    <source>
        <strain evidence="1 2">NRRL 25311</strain>
    </source>
</reference>
<gene>
    <name evidence="1" type="ORF">FDENT_4671</name>
</gene>